<accession>A0A7W7CNE1</accession>
<sequence length="108" mass="11808">MPVSITSSDDASLDSLARWLEEDSYDIVWRSSGTRSGAQGALDIVDVVLSNSTAIASLLVSFAAWRGAKHHEQEPRFTFRRGDVELSIDNPTDEEIKRVIAALSGEES</sequence>
<dbReference type="EMBL" id="JACHMF010000001">
    <property type="protein sequence ID" value="MBB4691489.1"/>
    <property type="molecule type" value="Genomic_DNA"/>
</dbReference>
<reference evidence="1 2" key="1">
    <citation type="submission" date="2020-08" db="EMBL/GenBank/DDBJ databases">
        <title>Sequencing the genomes of 1000 actinobacteria strains.</title>
        <authorList>
            <person name="Klenk H.-P."/>
        </authorList>
    </citation>
    <scope>NUCLEOTIDE SEQUENCE [LARGE SCALE GENOMIC DNA]</scope>
    <source>
        <strain evidence="1 2">DSM 45518</strain>
    </source>
</reference>
<evidence type="ECO:0000313" key="1">
    <source>
        <dbReference type="EMBL" id="MBB4691489.1"/>
    </source>
</evidence>
<comment type="caution">
    <text evidence="1">The sequence shown here is derived from an EMBL/GenBank/DDBJ whole genome shotgun (WGS) entry which is preliminary data.</text>
</comment>
<proteinExistence type="predicted"/>
<dbReference type="AlphaFoldDB" id="A0A7W7CNE1"/>
<dbReference type="InterPro" id="IPR045428">
    <property type="entry name" value="EACC1"/>
</dbReference>
<dbReference type="Proteomes" id="UP000542742">
    <property type="component" value="Unassembled WGS sequence"/>
</dbReference>
<gene>
    <name evidence="1" type="ORF">BKA14_001637</name>
</gene>
<organism evidence="1 2">
    <name type="scientific">Paractinoplanes abujensis</name>
    <dbReference type="NCBI Taxonomy" id="882441"/>
    <lineage>
        <taxon>Bacteria</taxon>
        <taxon>Bacillati</taxon>
        <taxon>Actinomycetota</taxon>
        <taxon>Actinomycetes</taxon>
        <taxon>Micromonosporales</taxon>
        <taxon>Micromonosporaceae</taxon>
        <taxon>Paractinoplanes</taxon>
    </lineage>
</organism>
<evidence type="ECO:0000313" key="2">
    <source>
        <dbReference type="Proteomes" id="UP000542742"/>
    </source>
</evidence>
<protein>
    <submittedName>
        <fullName evidence="1">Uncharacterized protein</fullName>
    </submittedName>
</protein>
<dbReference type="Pfam" id="PF19953">
    <property type="entry name" value="EACC1"/>
    <property type="match status" value="1"/>
</dbReference>
<dbReference type="RefSeq" id="WP_184950299.1">
    <property type="nucleotide sequence ID" value="NZ_BOMC01000006.1"/>
</dbReference>
<name>A0A7W7CNE1_9ACTN</name>
<keyword evidence="2" id="KW-1185">Reference proteome</keyword>